<evidence type="ECO:0000313" key="1">
    <source>
        <dbReference type="EnsemblPlants" id="KQL06211"/>
    </source>
</evidence>
<dbReference type="PANTHER" id="PTHR33784:SF10">
    <property type="entry name" value="F-BOX PROTEIN"/>
    <property type="match status" value="1"/>
</dbReference>
<name>K3XS79_SETIT</name>
<dbReference type="PANTHER" id="PTHR33784">
    <property type="entry name" value="OS05G0482100 PROTEIN"/>
    <property type="match status" value="1"/>
</dbReference>
<keyword evidence="2" id="KW-1185">Reference proteome</keyword>
<dbReference type="Gramene" id="KQL06211">
    <property type="protein sequence ID" value="KQL06211"/>
    <property type="gene ID" value="SETIT_004777mg"/>
</dbReference>
<evidence type="ECO:0008006" key="3">
    <source>
        <dbReference type="Google" id="ProtNLM"/>
    </source>
</evidence>
<dbReference type="InParanoid" id="K3XS79"/>
<sequence length="170" mass="19121">MVARWHPSLLVELPAEVAIEIASHLTATLEWPMEDLRNLRANCSAMRHVCGDRTGRRVALERFAIEMQWNDGDGYDSLLTHLTQASNPVACFLTEMEVIFEENRSPRPCLDELARTAAGRNNVAAYVAALFLYRANSGVGDDDTAMWYIRQVEGEEESGAAADQQRRHRC</sequence>
<dbReference type="EnsemblPlants" id="KQL06211">
    <property type="protein sequence ID" value="KQL06211"/>
    <property type="gene ID" value="SETIT_004777mg"/>
</dbReference>
<accession>K3XS79</accession>
<reference evidence="2" key="1">
    <citation type="journal article" date="2012" name="Nat. Biotechnol.">
        <title>Reference genome sequence of the model plant Setaria.</title>
        <authorList>
            <person name="Bennetzen J.L."/>
            <person name="Schmutz J."/>
            <person name="Wang H."/>
            <person name="Percifield R."/>
            <person name="Hawkins J."/>
            <person name="Pontaroli A.C."/>
            <person name="Estep M."/>
            <person name="Feng L."/>
            <person name="Vaughn J.N."/>
            <person name="Grimwood J."/>
            <person name="Jenkins J."/>
            <person name="Barry K."/>
            <person name="Lindquist E."/>
            <person name="Hellsten U."/>
            <person name="Deshpande S."/>
            <person name="Wang X."/>
            <person name="Wu X."/>
            <person name="Mitros T."/>
            <person name="Triplett J."/>
            <person name="Yang X."/>
            <person name="Ye C.Y."/>
            <person name="Mauro-Herrera M."/>
            <person name="Wang L."/>
            <person name="Li P."/>
            <person name="Sharma M."/>
            <person name="Sharma R."/>
            <person name="Ronald P.C."/>
            <person name="Panaud O."/>
            <person name="Kellogg E.A."/>
            <person name="Brutnell T.P."/>
            <person name="Doust A.N."/>
            <person name="Tuskan G.A."/>
            <person name="Rokhsar D."/>
            <person name="Devos K.M."/>
        </authorList>
    </citation>
    <scope>NUCLEOTIDE SEQUENCE [LARGE SCALE GENOMIC DNA]</scope>
    <source>
        <strain evidence="2">cv. Yugu1</strain>
    </source>
</reference>
<dbReference type="STRING" id="4555.K3XS79"/>
<reference evidence="1" key="2">
    <citation type="submission" date="2018-08" db="UniProtKB">
        <authorList>
            <consortium name="EnsemblPlants"/>
        </authorList>
    </citation>
    <scope>IDENTIFICATION</scope>
    <source>
        <strain evidence="1">Yugu1</strain>
    </source>
</reference>
<dbReference type="InterPro" id="IPR040338">
    <property type="entry name" value="At1g67623-like"/>
</dbReference>
<dbReference type="Proteomes" id="UP000004995">
    <property type="component" value="Unassembled WGS sequence"/>
</dbReference>
<evidence type="ECO:0000313" key="2">
    <source>
        <dbReference type="Proteomes" id="UP000004995"/>
    </source>
</evidence>
<organism evidence="1 2">
    <name type="scientific">Setaria italica</name>
    <name type="common">Foxtail millet</name>
    <name type="synonym">Panicum italicum</name>
    <dbReference type="NCBI Taxonomy" id="4555"/>
    <lineage>
        <taxon>Eukaryota</taxon>
        <taxon>Viridiplantae</taxon>
        <taxon>Streptophyta</taxon>
        <taxon>Embryophyta</taxon>
        <taxon>Tracheophyta</taxon>
        <taxon>Spermatophyta</taxon>
        <taxon>Magnoliopsida</taxon>
        <taxon>Liliopsida</taxon>
        <taxon>Poales</taxon>
        <taxon>Poaceae</taxon>
        <taxon>PACMAD clade</taxon>
        <taxon>Panicoideae</taxon>
        <taxon>Panicodae</taxon>
        <taxon>Paniceae</taxon>
        <taxon>Cenchrinae</taxon>
        <taxon>Setaria</taxon>
    </lineage>
</organism>
<dbReference type="AlphaFoldDB" id="K3XS79"/>
<dbReference type="HOGENOM" id="CLU_1605543_0_0_1"/>
<proteinExistence type="predicted"/>
<protein>
    <recommendedName>
        <fullName evidence="3">F-box domain-containing protein</fullName>
    </recommendedName>
</protein>
<dbReference type="EMBL" id="AGNK02003233">
    <property type="status" value="NOT_ANNOTATED_CDS"/>
    <property type="molecule type" value="Genomic_DNA"/>
</dbReference>